<dbReference type="Proteomes" id="UP001595379">
    <property type="component" value="Unassembled WGS sequence"/>
</dbReference>
<accession>A0ABV6ZXU7</accession>
<proteinExistence type="predicted"/>
<evidence type="ECO:0000313" key="1">
    <source>
        <dbReference type="EMBL" id="MFC2926264.1"/>
    </source>
</evidence>
<sequence length="345" mass="39013">MPREDKPVRLIEDEETGDRFLVYGGKDGFRLDIRYQGETLWMTQAQIAQLFGRERSVVTKHINNILAEGELDEDSNVQKMHIANSSKPTTLYSLDMVISVGYRVSSAQATVFRRWATGILVQFAKQGFVVDAQRLKRPGETDRVAELREIIRDIRSDEANVYRELKRICAMCQDYEPSSKAALTFYQHTQAKLVFAVTSKTPSELIAERADPDAPNMGLQTWPKDNIRKADVTVSKNYLGESEIRELNRLTTILLDIFEDQLDLGRIVVMADAETLLDQQLKQLGRAVLEGGGRIQRSEADRIAEGAYVAFNRQRKLERHAEADAAIQELAKEAKALPRGKTRTG</sequence>
<keyword evidence="2" id="KW-1185">Reference proteome</keyword>
<dbReference type="EMBL" id="JBHRSV010000016">
    <property type="protein sequence ID" value="MFC2926264.1"/>
    <property type="molecule type" value="Genomic_DNA"/>
</dbReference>
<reference evidence="2" key="1">
    <citation type="journal article" date="2019" name="Int. J. Syst. Evol. Microbiol.">
        <title>The Global Catalogue of Microorganisms (GCM) 10K type strain sequencing project: providing services to taxonomists for standard genome sequencing and annotation.</title>
        <authorList>
            <consortium name="The Broad Institute Genomics Platform"/>
            <consortium name="The Broad Institute Genome Sequencing Center for Infectious Disease"/>
            <person name="Wu L."/>
            <person name="Ma J."/>
        </authorList>
    </citation>
    <scope>NUCLEOTIDE SEQUENCE [LARGE SCALE GENOMIC DNA]</scope>
    <source>
        <strain evidence="2">KCTC 52487</strain>
    </source>
</reference>
<gene>
    <name evidence="1" type="primary">rhuM</name>
    <name evidence="1" type="ORF">ACFOOR_09110</name>
</gene>
<dbReference type="InterPro" id="IPR011204">
    <property type="entry name" value="Virulence_RhuM-like"/>
</dbReference>
<dbReference type="PIRSF" id="PIRSF015268">
    <property type="entry name" value="Virulence_RhuM"/>
    <property type="match status" value="1"/>
</dbReference>
<dbReference type="Pfam" id="PF13310">
    <property type="entry name" value="Virulence_RhuM"/>
    <property type="match status" value="1"/>
</dbReference>
<dbReference type="PANTHER" id="PTHR35810">
    <property type="entry name" value="CYTOPLASMIC PROTEIN-RELATED"/>
    <property type="match status" value="1"/>
</dbReference>
<name>A0ABV6ZXU7_9PROT</name>
<protein>
    <submittedName>
        <fullName evidence="1">RhuM family protein</fullName>
    </submittedName>
</protein>
<dbReference type="RefSeq" id="WP_343164576.1">
    <property type="nucleotide sequence ID" value="NZ_JBHRSV010000016.1"/>
</dbReference>
<comment type="caution">
    <text evidence="1">The sequence shown here is derived from an EMBL/GenBank/DDBJ whole genome shotgun (WGS) entry which is preliminary data.</text>
</comment>
<evidence type="ECO:0000313" key="2">
    <source>
        <dbReference type="Proteomes" id="UP001595379"/>
    </source>
</evidence>
<dbReference type="PANTHER" id="PTHR35810:SF1">
    <property type="entry name" value="CYTOPLASMIC PROTEIN"/>
    <property type="match status" value="1"/>
</dbReference>
<organism evidence="1 2">
    <name type="scientific">Hyphobacterium vulgare</name>
    <dbReference type="NCBI Taxonomy" id="1736751"/>
    <lineage>
        <taxon>Bacteria</taxon>
        <taxon>Pseudomonadati</taxon>
        <taxon>Pseudomonadota</taxon>
        <taxon>Alphaproteobacteria</taxon>
        <taxon>Maricaulales</taxon>
        <taxon>Maricaulaceae</taxon>
        <taxon>Hyphobacterium</taxon>
    </lineage>
</organism>